<dbReference type="NCBIfam" id="TIGR01575">
    <property type="entry name" value="rimI"/>
    <property type="match status" value="1"/>
</dbReference>
<comment type="function">
    <text evidence="5 6">Acetylates the N-terminal alanine of ribosomal protein bS18.</text>
</comment>
<gene>
    <name evidence="5 8" type="primary">rimI</name>
    <name evidence="8" type="ORF">PU634_12965</name>
</gene>
<dbReference type="EC" id="2.3.1.266" evidence="5 6"/>
<organism evidence="8 9">
    <name type="scientific">Oceanimonas pelagia</name>
    <dbReference type="NCBI Taxonomy" id="3028314"/>
    <lineage>
        <taxon>Bacteria</taxon>
        <taxon>Pseudomonadati</taxon>
        <taxon>Pseudomonadota</taxon>
        <taxon>Gammaproteobacteria</taxon>
        <taxon>Aeromonadales</taxon>
        <taxon>Aeromonadaceae</taxon>
        <taxon>Oceanimonas</taxon>
    </lineage>
</organism>
<keyword evidence="8" id="KW-0689">Ribosomal protein</keyword>
<accession>A0AA50KN08</accession>
<dbReference type="InterPro" id="IPR050680">
    <property type="entry name" value="YpeA/RimI_acetyltransf"/>
</dbReference>
<dbReference type="PANTHER" id="PTHR43420:SF51">
    <property type="entry name" value="PEPTIDYL-LYSINE N-ACETYLTRANSFERASE YIAC"/>
    <property type="match status" value="1"/>
</dbReference>
<protein>
    <recommendedName>
        <fullName evidence="5 6">[Ribosomal protein bS18]-alanine N-acetyltransferase</fullName>
        <ecNumber evidence="5 6">2.3.1.266</ecNumber>
    </recommendedName>
</protein>
<dbReference type="HAMAP" id="MF_02210">
    <property type="entry name" value="RimI"/>
    <property type="match status" value="1"/>
</dbReference>
<dbReference type="InterPro" id="IPR043690">
    <property type="entry name" value="RimI"/>
</dbReference>
<keyword evidence="9" id="KW-1185">Reference proteome</keyword>
<dbReference type="InterPro" id="IPR006464">
    <property type="entry name" value="AcTrfase_RimI/Ard1"/>
</dbReference>
<evidence type="ECO:0000256" key="1">
    <source>
        <dbReference type="ARBA" id="ARBA00005395"/>
    </source>
</evidence>
<evidence type="ECO:0000256" key="2">
    <source>
        <dbReference type="ARBA" id="ARBA00022490"/>
    </source>
</evidence>
<keyword evidence="8" id="KW-0687">Ribonucleoprotein</keyword>
<dbReference type="RefSeq" id="WP_306761215.1">
    <property type="nucleotide sequence ID" value="NZ_CP118224.1"/>
</dbReference>
<evidence type="ECO:0000256" key="6">
    <source>
        <dbReference type="RuleBase" id="RU363094"/>
    </source>
</evidence>
<evidence type="ECO:0000259" key="7">
    <source>
        <dbReference type="PROSITE" id="PS51186"/>
    </source>
</evidence>
<feature type="active site" description="Proton donor" evidence="5">
    <location>
        <position position="116"/>
    </location>
</feature>
<evidence type="ECO:0000313" key="8">
    <source>
        <dbReference type="EMBL" id="WMC10002.1"/>
    </source>
</evidence>
<comment type="catalytic activity">
    <reaction evidence="5 6">
        <text>N-terminal L-alanyl-[ribosomal protein bS18] + acetyl-CoA = N-terminal N(alpha)-acetyl-L-alanyl-[ribosomal protein bS18] + CoA + H(+)</text>
        <dbReference type="Rhea" id="RHEA:43756"/>
        <dbReference type="Rhea" id="RHEA-COMP:10676"/>
        <dbReference type="Rhea" id="RHEA-COMP:10677"/>
        <dbReference type="ChEBI" id="CHEBI:15378"/>
        <dbReference type="ChEBI" id="CHEBI:57287"/>
        <dbReference type="ChEBI" id="CHEBI:57288"/>
        <dbReference type="ChEBI" id="CHEBI:64718"/>
        <dbReference type="ChEBI" id="CHEBI:83683"/>
        <dbReference type="EC" id="2.3.1.266"/>
    </reaction>
</comment>
<dbReference type="KEGG" id="ope:PU634_12965"/>
<dbReference type="InterPro" id="IPR000182">
    <property type="entry name" value="GNAT_dom"/>
</dbReference>
<dbReference type="EMBL" id="CP118224">
    <property type="protein sequence ID" value="WMC10002.1"/>
    <property type="molecule type" value="Genomic_DNA"/>
</dbReference>
<comment type="subcellular location">
    <subcellularLocation>
        <location evidence="5 6">Cytoplasm</location>
    </subcellularLocation>
</comment>
<name>A0AA50KN08_9GAMM</name>
<comment type="caution">
    <text evidence="5">Lacks conserved residue(s) required for the propagation of feature annotation.</text>
</comment>
<feature type="domain" description="N-acetyltransferase" evidence="7">
    <location>
        <begin position="3"/>
        <end position="147"/>
    </location>
</feature>
<dbReference type="Proteomes" id="UP001223802">
    <property type="component" value="Chromosome"/>
</dbReference>
<sequence>MQPEFRPLRPADLDAMLAVEQGAHAHPWSRSLLADAFGERYFTGALWQENALLGYFIADRVLDETTLMNICVAPEWQGRGLGRQLLEHYFARCRALGLGWLWLEVRASNRAALSLYASAGYEESGRRRNYYPTADGHEDAVLMQKRL</sequence>
<dbReference type="PANTHER" id="PTHR43420">
    <property type="entry name" value="ACETYLTRANSFERASE"/>
    <property type="match status" value="1"/>
</dbReference>
<feature type="binding site" evidence="5">
    <location>
        <position position="109"/>
    </location>
    <ligand>
        <name>acetyl-CoA</name>
        <dbReference type="ChEBI" id="CHEBI:57288"/>
    </ligand>
</feature>
<dbReference type="Gene3D" id="3.40.630.30">
    <property type="match status" value="1"/>
</dbReference>
<dbReference type="SUPFAM" id="SSF55729">
    <property type="entry name" value="Acyl-CoA N-acyltransferases (Nat)"/>
    <property type="match status" value="1"/>
</dbReference>
<dbReference type="AlphaFoldDB" id="A0AA50KN08"/>
<dbReference type="InterPro" id="IPR016181">
    <property type="entry name" value="Acyl_CoA_acyltransferase"/>
</dbReference>
<dbReference type="GO" id="GO:0005737">
    <property type="term" value="C:cytoplasm"/>
    <property type="evidence" value="ECO:0007669"/>
    <property type="project" value="UniProtKB-SubCell"/>
</dbReference>
<dbReference type="GO" id="GO:0005840">
    <property type="term" value="C:ribosome"/>
    <property type="evidence" value="ECO:0007669"/>
    <property type="project" value="UniProtKB-KW"/>
</dbReference>
<evidence type="ECO:0000256" key="5">
    <source>
        <dbReference type="HAMAP-Rule" id="MF_02210"/>
    </source>
</evidence>
<dbReference type="GO" id="GO:0008999">
    <property type="term" value="F:protein-N-terminal-alanine acetyltransferase activity"/>
    <property type="evidence" value="ECO:0007669"/>
    <property type="project" value="UniProtKB-UniRule"/>
</dbReference>
<keyword evidence="2 5" id="KW-0963">Cytoplasm</keyword>
<dbReference type="CDD" id="cd04301">
    <property type="entry name" value="NAT_SF"/>
    <property type="match status" value="1"/>
</dbReference>
<dbReference type="PROSITE" id="PS51186">
    <property type="entry name" value="GNAT"/>
    <property type="match status" value="1"/>
</dbReference>
<comment type="similarity">
    <text evidence="1 5 6">Belongs to the acetyltransferase family. RimI subfamily.</text>
</comment>
<evidence type="ECO:0000256" key="3">
    <source>
        <dbReference type="ARBA" id="ARBA00022679"/>
    </source>
</evidence>
<evidence type="ECO:0000313" key="9">
    <source>
        <dbReference type="Proteomes" id="UP001223802"/>
    </source>
</evidence>
<keyword evidence="3 5" id="KW-0808">Transferase</keyword>
<dbReference type="Pfam" id="PF00583">
    <property type="entry name" value="Acetyltransf_1"/>
    <property type="match status" value="1"/>
</dbReference>
<evidence type="ECO:0000256" key="4">
    <source>
        <dbReference type="ARBA" id="ARBA00023315"/>
    </source>
</evidence>
<proteinExistence type="inferred from homology"/>
<keyword evidence="4 5" id="KW-0012">Acyltransferase</keyword>
<reference evidence="8 9" key="1">
    <citation type="submission" date="2023-02" db="EMBL/GenBank/DDBJ databases">
        <title>Complete genome sequence of a novel bacterium Oceanimonas sp. NTOU-MSR1 isolated from marine coast sediment.</title>
        <authorList>
            <person name="Yang H.-T."/>
            <person name="Chen Y.-L."/>
            <person name="Ho Y.-N."/>
        </authorList>
    </citation>
    <scope>NUCLEOTIDE SEQUENCE [LARGE SCALE GENOMIC DNA]</scope>
    <source>
        <strain evidence="8 9">NTOU-MSR1</strain>
    </source>
</reference>
<feature type="active site" description="Proton acceptor" evidence="5">
    <location>
        <position position="104"/>
    </location>
</feature>